<dbReference type="PANTHER" id="PTHR10697">
    <property type="entry name" value="MAMMALIAN EPENDYMIN-RELATED PROTEIN 1"/>
    <property type="match status" value="1"/>
</dbReference>
<organism evidence="2 3">
    <name type="scientific">Biomphalaria pfeifferi</name>
    <name type="common">Bloodfluke planorb</name>
    <name type="synonym">Freshwater snail</name>
    <dbReference type="NCBI Taxonomy" id="112525"/>
    <lineage>
        <taxon>Eukaryota</taxon>
        <taxon>Metazoa</taxon>
        <taxon>Spiralia</taxon>
        <taxon>Lophotrochozoa</taxon>
        <taxon>Mollusca</taxon>
        <taxon>Gastropoda</taxon>
        <taxon>Heterobranchia</taxon>
        <taxon>Euthyneura</taxon>
        <taxon>Panpulmonata</taxon>
        <taxon>Hygrophila</taxon>
        <taxon>Lymnaeoidea</taxon>
        <taxon>Planorbidae</taxon>
        <taxon>Biomphalaria</taxon>
    </lineage>
</organism>
<evidence type="ECO:0000313" key="2">
    <source>
        <dbReference type="EMBL" id="KAK0051027.1"/>
    </source>
</evidence>
<dbReference type="EMBL" id="JASAOG010000108">
    <property type="protein sequence ID" value="KAK0051027.1"/>
    <property type="molecule type" value="Genomic_DNA"/>
</dbReference>
<evidence type="ECO:0000256" key="1">
    <source>
        <dbReference type="SAM" id="SignalP"/>
    </source>
</evidence>
<dbReference type="Proteomes" id="UP001233172">
    <property type="component" value="Unassembled WGS sequence"/>
</dbReference>
<dbReference type="InterPro" id="IPR001299">
    <property type="entry name" value="Ependymin"/>
</dbReference>
<dbReference type="GO" id="GO:0007160">
    <property type="term" value="P:cell-matrix adhesion"/>
    <property type="evidence" value="ECO:0007669"/>
    <property type="project" value="InterPro"/>
</dbReference>
<evidence type="ECO:0000313" key="3">
    <source>
        <dbReference type="Proteomes" id="UP001233172"/>
    </source>
</evidence>
<dbReference type="PANTHER" id="PTHR10697:SF13">
    <property type="entry name" value="RICIN B LECTIN DOMAIN-CONTAINING PROTEIN"/>
    <property type="match status" value="1"/>
</dbReference>
<name>A0AAD8BAG2_BIOPF</name>
<sequence>MLVLATVFLAVCVPYSHGSICCTPDQFEAFFIFDDANVFIDANAGTAYSYINSTAQVSYDYTRRVSYLDVSSVELTPLVPQPIVTQYKIINDYVKGIQYQFSDVHCDKTNIGTTMQQLCIPDNAIQLTNGFIGKNQTQVVTYQYTYPGSPYTYTTTINPKACLPVAQIYLSGDVVPDSGTMNSMLVSDISLGIKDTSVFIPPKICLNDKSSRIEKLQLNRVMSRLHKLTRYF</sequence>
<feature type="signal peptide" evidence="1">
    <location>
        <begin position="1"/>
        <end position="18"/>
    </location>
</feature>
<dbReference type="AlphaFoldDB" id="A0AAD8BAG2"/>
<dbReference type="GO" id="GO:0005576">
    <property type="term" value="C:extracellular region"/>
    <property type="evidence" value="ECO:0007669"/>
    <property type="project" value="InterPro"/>
</dbReference>
<reference evidence="2" key="2">
    <citation type="submission" date="2023-04" db="EMBL/GenBank/DDBJ databases">
        <authorList>
            <person name="Bu L."/>
            <person name="Lu L."/>
            <person name="Laidemitt M.R."/>
            <person name="Zhang S.M."/>
            <person name="Mutuku M."/>
            <person name="Mkoji G."/>
            <person name="Steinauer M."/>
            <person name="Loker E.S."/>
        </authorList>
    </citation>
    <scope>NUCLEOTIDE SEQUENCE</scope>
    <source>
        <strain evidence="2">KasaAsao</strain>
        <tissue evidence="2">Whole Snail</tissue>
    </source>
</reference>
<gene>
    <name evidence="2" type="ORF">Bpfe_019547</name>
</gene>
<reference evidence="2" key="1">
    <citation type="journal article" date="2023" name="PLoS Negl. Trop. Dis.">
        <title>A genome sequence for Biomphalaria pfeifferi, the major vector snail for the human-infecting parasite Schistosoma mansoni.</title>
        <authorList>
            <person name="Bu L."/>
            <person name="Lu L."/>
            <person name="Laidemitt M.R."/>
            <person name="Zhang S.M."/>
            <person name="Mutuku M."/>
            <person name="Mkoji G."/>
            <person name="Steinauer M."/>
            <person name="Loker E.S."/>
        </authorList>
    </citation>
    <scope>NUCLEOTIDE SEQUENCE</scope>
    <source>
        <strain evidence="2">KasaAsao</strain>
    </source>
</reference>
<dbReference type="GO" id="GO:0005764">
    <property type="term" value="C:lysosome"/>
    <property type="evidence" value="ECO:0007669"/>
    <property type="project" value="TreeGrafter"/>
</dbReference>
<feature type="chain" id="PRO_5042073569" evidence="1">
    <location>
        <begin position="19"/>
        <end position="232"/>
    </location>
</feature>
<proteinExistence type="predicted"/>
<protein>
    <submittedName>
        <fullName evidence="2">Uncharacterized protein</fullName>
    </submittedName>
</protein>
<comment type="caution">
    <text evidence="2">The sequence shown here is derived from an EMBL/GenBank/DDBJ whole genome shotgun (WGS) entry which is preliminary data.</text>
</comment>
<accession>A0AAD8BAG2</accession>
<dbReference type="Pfam" id="PF00811">
    <property type="entry name" value="Ependymin"/>
    <property type="match status" value="1"/>
</dbReference>
<dbReference type="GO" id="GO:0005509">
    <property type="term" value="F:calcium ion binding"/>
    <property type="evidence" value="ECO:0007669"/>
    <property type="project" value="InterPro"/>
</dbReference>
<keyword evidence="3" id="KW-1185">Reference proteome</keyword>
<keyword evidence="1" id="KW-0732">Signal</keyword>